<organism evidence="2">
    <name type="scientific">Chromera velia CCMP2878</name>
    <dbReference type="NCBI Taxonomy" id="1169474"/>
    <lineage>
        <taxon>Eukaryota</taxon>
        <taxon>Sar</taxon>
        <taxon>Alveolata</taxon>
        <taxon>Colpodellida</taxon>
        <taxon>Chromeraceae</taxon>
        <taxon>Chromera</taxon>
    </lineage>
</organism>
<dbReference type="EMBL" id="CDMZ01000937">
    <property type="protein sequence ID" value="CEM24269.1"/>
    <property type="molecule type" value="Genomic_DNA"/>
</dbReference>
<feature type="region of interest" description="Disordered" evidence="1">
    <location>
        <begin position="62"/>
        <end position="89"/>
    </location>
</feature>
<dbReference type="PhylomeDB" id="A0A0G4G6M7"/>
<reference evidence="2" key="1">
    <citation type="submission" date="2014-11" db="EMBL/GenBank/DDBJ databases">
        <authorList>
            <person name="Otto D Thomas"/>
            <person name="Naeem Raeece"/>
        </authorList>
    </citation>
    <scope>NUCLEOTIDE SEQUENCE</scope>
</reference>
<evidence type="ECO:0000313" key="2">
    <source>
        <dbReference type="EMBL" id="CEM24269.1"/>
    </source>
</evidence>
<proteinExistence type="predicted"/>
<dbReference type="AlphaFoldDB" id="A0A0G4G6M7"/>
<evidence type="ECO:0000256" key="1">
    <source>
        <dbReference type="SAM" id="MobiDB-lite"/>
    </source>
</evidence>
<accession>A0A0G4G6M7</accession>
<feature type="region of interest" description="Disordered" evidence="1">
    <location>
        <begin position="103"/>
        <end position="163"/>
    </location>
</feature>
<protein>
    <submittedName>
        <fullName evidence="2">Uncharacterized protein</fullName>
    </submittedName>
</protein>
<sequence>MESFGDAFLDLAKEIKDTSTPADLIHIFKKAIPDAICLEVNKKAPSTLKEAVEAASIAAETLEGRGGNRKRHAQTGGSRPNGKHQEGVRVKCSQTAAAVRKKAMGPSGLQRPVYDGQGGPPVSAGGGEGQSWVWMPVGWTRPPRSSPPNAQRGRPQGGQRGHTWNSRVAGIQTAGQDGDQVTGEREEEFWFLDNELSMNIEEEQPTDSYVYDQANMIGATSADGKVKIIRFQGTIKGIHSSESALRLWGGGDISVCPICLRQRSSHQEDVKFASVQGGH</sequence>
<dbReference type="VEuPathDB" id="CryptoDB:Cvel_4251"/>
<gene>
    <name evidence="2" type="ORF">Cvel_4251</name>
</gene>
<name>A0A0G4G6M7_9ALVE</name>
<feature type="compositionally biased region" description="Gly residues" evidence="1">
    <location>
        <begin position="116"/>
        <end position="129"/>
    </location>
</feature>